<dbReference type="Gene3D" id="3.40.50.300">
    <property type="entry name" value="P-loop containing nucleotide triphosphate hydrolases"/>
    <property type="match status" value="1"/>
</dbReference>
<evidence type="ECO:0000259" key="2">
    <source>
        <dbReference type="PROSITE" id="PS50162"/>
    </source>
</evidence>
<dbReference type="Pfam" id="PF18073">
    <property type="entry name" value="Zn_ribbon_LapB"/>
    <property type="match status" value="1"/>
</dbReference>
<protein>
    <submittedName>
        <fullName evidence="3">Putative DNA repair protein RadA-like protein</fullName>
    </submittedName>
</protein>
<dbReference type="AlphaFoldDB" id="C0B7I7"/>
<keyword evidence="1" id="KW-0479">Metal-binding</keyword>
<dbReference type="HOGENOM" id="CLU_018264_1_2_9"/>
<dbReference type="Pfam" id="PF13481">
    <property type="entry name" value="AAA_25"/>
    <property type="match status" value="1"/>
</dbReference>
<dbReference type="GO" id="GO:0005829">
    <property type="term" value="C:cytosol"/>
    <property type="evidence" value="ECO:0007669"/>
    <property type="project" value="TreeGrafter"/>
</dbReference>
<dbReference type="PANTHER" id="PTHR32472:SF10">
    <property type="entry name" value="DNA REPAIR PROTEIN RADA-LIKE PROTEIN"/>
    <property type="match status" value="1"/>
</dbReference>
<evidence type="ECO:0000313" key="3">
    <source>
        <dbReference type="EMBL" id="EEG90374.1"/>
    </source>
</evidence>
<dbReference type="GO" id="GO:0005524">
    <property type="term" value="F:ATP binding"/>
    <property type="evidence" value="ECO:0007669"/>
    <property type="project" value="InterPro"/>
</dbReference>
<feature type="domain" description="RecA family profile 1" evidence="2">
    <location>
        <begin position="65"/>
        <end position="154"/>
    </location>
</feature>
<sequence>MAKAKKSVFFCQNCGHEESKWLGQCPMCKEWNSFVEECVTTSNTAAVKAAKEIRIVPLSEVKTENEERVTTEIKELDRVLGGGIVPGSLILVGGDPGIGKSTLLLQVCQKLAKKKNERFCTYQGKNRFARLNCVHRGWENLMNICFCFVRLIWN</sequence>
<dbReference type="SUPFAM" id="SSF52540">
    <property type="entry name" value="P-loop containing nucleoside triphosphate hydrolases"/>
    <property type="match status" value="1"/>
</dbReference>
<reference evidence="3 4" key="2">
    <citation type="submission" date="2009-03" db="EMBL/GenBank/DDBJ databases">
        <title>Draft genome sequence of Coprococcus comes (ATCC 27758).</title>
        <authorList>
            <person name="Sudarsanam P."/>
            <person name="Ley R."/>
            <person name="Guruge J."/>
            <person name="Turnbaugh P.J."/>
            <person name="Mahowald M."/>
            <person name="Liep D."/>
            <person name="Gordon J."/>
        </authorList>
    </citation>
    <scope>NUCLEOTIDE SEQUENCE [LARGE SCALE GENOMIC DNA]</scope>
    <source>
        <strain evidence="3 4">ATCC 27758</strain>
    </source>
</reference>
<dbReference type="PRINTS" id="PR01874">
    <property type="entry name" value="DNAREPAIRADA"/>
</dbReference>
<dbReference type="PANTHER" id="PTHR32472">
    <property type="entry name" value="DNA REPAIR PROTEIN RADA"/>
    <property type="match status" value="1"/>
</dbReference>
<organism evidence="3 4">
    <name type="scientific">Coprococcus comes ATCC 27758</name>
    <dbReference type="NCBI Taxonomy" id="470146"/>
    <lineage>
        <taxon>Bacteria</taxon>
        <taxon>Bacillati</taxon>
        <taxon>Bacillota</taxon>
        <taxon>Clostridia</taxon>
        <taxon>Lachnospirales</taxon>
        <taxon>Lachnospiraceae</taxon>
        <taxon>Coprococcus</taxon>
    </lineage>
</organism>
<evidence type="ECO:0000256" key="1">
    <source>
        <dbReference type="ARBA" id="ARBA00022723"/>
    </source>
</evidence>
<dbReference type="InterPro" id="IPR041166">
    <property type="entry name" value="Rubredoxin_2"/>
</dbReference>
<name>C0B7I7_9FIRM</name>
<dbReference type="Proteomes" id="UP000003793">
    <property type="component" value="Unassembled WGS sequence"/>
</dbReference>
<evidence type="ECO:0000313" key="4">
    <source>
        <dbReference type="Proteomes" id="UP000003793"/>
    </source>
</evidence>
<dbReference type="InterPro" id="IPR027417">
    <property type="entry name" value="P-loop_NTPase"/>
</dbReference>
<proteinExistence type="predicted"/>
<gene>
    <name evidence="3" type="ORF">COPCOM_01110</name>
</gene>
<reference evidence="3 4" key="1">
    <citation type="submission" date="2009-02" db="EMBL/GenBank/DDBJ databases">
        <authorList>
            <person name="Fulton L."/>
            <person name="Clifton S."/>
            <person name="Fulton B."/>
            <person name="Xu J."/>
            <person name="Minx P."/>
            <person name="Pepin K.H."/>
            <person name="Johnson M."/>
            <person name="Bhonagiri V."/>
            <person name="Nash W.E."/>
            <person name="Mardis E.R."/>
            <person name="Wilson R.K."/>
        </authorList>
    </citation>
    <scope>NUCLEOTIDE SEQUENCE [LARGE SCALE GENOMIC DNA]</scope>
    <source>
        <strain evidence="3 4">ATCC 27758</strain>
    </source>
</reference>
<accession>C0B7I7</accession>
<dbReference type="GO" id="GO:0046872">
    <property type="term" value="F:metal ion binding"/>
    <property type="evidence" value="ECO:0007669"/>
    <property type="project" value="UniProtKB-KW"/>
</dbReference>
<dbReference type="GO" id="GO:0140664">
    <property type="term" value="F:ATP-dependent DNA damage sensor activity"/>
    <property type="evidence" value="ECO:0007669"/>
    <property type="project" value="InterPro"/>
</dbReference>
<dbReference type="PROSITE" id="PS50162">
    <property type="entry name" value="RECA_2"/>
    <property type="match status" value="1"/>
</dbReference>
<dbReference type="InterPro" id="IPR020588">
    <property type="entry name" value="RecA_ATP-bd"/>
</dbReference>
<dbReference type="GO" id="GO:0003677">
    <property type="term" value="F:DNA binding"/>
    <property type="evidence" value="ECO:0007669"/>
    <property type="project" value="InterPro"/>
</dbReference>
<comment type="caution">
    <text evidence="3">The sequence shown here is derived from an EMBL/GenBank/DDBJ whole genome shotgun (WGS) entry which is preliminary data.</text>
</comment>
<dbReference type="GO" id="GO:0000725">
    <property type="term" value="P:recombinational repair"/>
    <property type="evidence" value="ECO:0007669"/>
    <property type="project" value="TreeGrafter"/>
</dbReference>
<dbReference type="EMBL" id="ABVR01000038">
    <property type="protein sequence ID" value="EEG90374.1"/>
    <property type="molecule type" value="Genomic_DNA"/>
</dbReference>